<dbReference type="InterPro" id="IPR008775">
    <property type="entry name" value="Phytyl_CoA_dOase-like"/>
</dbReference>
<comment type="caution">
    <text evidence="1">The sequence shown here is derived from an EMBL/GenBank/DDBJ whole genome shotgun (WGS) entry which is preliminary data.</text>
</comment>
<evidence type="ECO:0000313" key="1">
    <source>
        <dbReference type="EMBL" id="KXH67319.1"/>
    </source>
</evidence>
<name>A0A135V3R7_9PEZI</name>
<dbReference type="PANTHER" id="PTHR31630">
    <property type="entry name" value="PHYTANOYL-COA DIOXYGENASE-RELATED-RELATED"/>
    <property type="match status" value="1"/>
</dbReference>
<dbReference type="PANTHER" id="PTHR31630:SF6">
    <property type="entry name" value="PHYTANOYL-COA DIOXYGENASE-RELATED"/>
    <property type="match status" value="1"/>
</dbReference>
<sequence>MGSISYETEPQLDTSPNFEDWRDQLINDGYVVLKGVISPERAGYYLDGLFDWLETFPYGFRKDDPSTWGPQNLPAHIKGGMYHAYSVAHEKFFWEARMEPAILDAYAKLWQTKDLLVSFDGANLTLPAKDRKPIGAWPHVDQSPLRKGLQCVQGILNLAPNGPKDGGLIILKGSSALNEAFFKTHDTERETWGPADWFGFTPEEVDWFKERGCEAIKVCAEPGDLILWDSRTVHYNCLPESEAVRSVLYMCYSPASYASAEDLKMKAKLFKDRKGTTHWPHANIFRDERKVIRLGEQETYARGRPVQEPVETEKLLKLAGVLPYAS</sequence>
<proteinExistence type="predicted"/>
<gene>
    <name evidence="1" type="ORF">CSAL01_13104</name>
</gene>
<accession>A0A135V3R7</accession>
<organism evidence="1 2">
    <name type="scientific">Colletotrichum salicis</name>
    <dbReference type="NCBI Taxonomy" id="1209931"/>
    <lineage>
        <taxon>Eukaryota</taxon>
        <taxon>Fungi</taxon>
        <taxon>Dikarya</taxon>
        <taxon>Ascomycota</taxon>
        <taxon>Pezizomycotina</taxon>
        <taxon>Sordariomycetes</taxon>
        <taxon>Hypocreomycetidae</taxon>
        <taxon>Glomerellales</taxon>
        <taxon>Glomerellaceae</taxon>
        <taxon>Colletotrichum</taxon>
        <taxon>Colletotrichum acutatum species complex</taxon>
    </lineage>
</organism>
<dbReference type="Gene3D" id="2.60.120.620">
    <property type="entry name" value="q2cbj1_9rhob like domain"/>
    <property type="match status" value="1"/>
</dbReference>
<dbReference type="OrthoDB" id="445007at2759"/>
<evidence type="ECO:0008006" key="3">
    <source>
        <dbReference type="Google" id="ProtNLM"/>
    </source>
</evidence>
<dbReference type="Pfam" id="PF05721">
    <property type="entry name" value="PhyH"/>
    <property type="match status" value="1"/>
</dbReference>
<dbReference type="SUPFAM" id="SSF51197">
    <property type="entry name" value="Clavaminate synthase-like"/>
    <property type="match status" value="1"/>
</dbReference>
<evidence type="ECO:0000313" key="2">
    <source>
        <dbReference type="Proteomes" id="UP000070121"/>
    </source>
</evidence>
<reference evidence="1 2" key="1">
    <citation type="submission" date="2014-02" db="EMBL/GenBank/DDBJ databases">
        <title>The genome sequence of Colletotrichum salicis CBS 607.94.</title>
        <authorList>
            <person name="Baroncelli R."/>
            <person name="Thon M.R."/>
        </authorList>
    </citation>
    <scope>NUCLEOTIDE SEQUENCE [LARGE SCALE GENOMIC DNA]</scope>
    <source>
        <strain evidence="1 2">CBS 607.94</strain>
    </source>
</reference>
<dbReference type="EMBL" id="JFFI01000500">
    <property type="protein sequence ID" value="KXH67319.1"/>
    <property type="molecule type" value="Genomic_DNA"/>
</dbReference>
<protein>
    <recommendedName>
        <fullName evidence="3">Phytanoyl-CoA dioxygenase</fullName>
    </recommendedName>
</protein>
<dbReference type="AlphaFoldDB" id="A0A135V3R7"/>
<keyword evidence="2" id="KW-1185">Reference proteome</keyword>
<dbReference type="Proteomes" id="UP000070121">
    <property type="component" value="Unassembled WGS sequence"/>
</dbReference>